<comment type="cofactor">
    <cofactor evidence="6">
        <name>Mg(2+)</name>
        <dbReference type="ChEBI" id="CHEBI:18420"/>
    </cofactor>
</comment>
<feature type="domain" description="YjeF C-terminal" evidence="7">
    <location>
        <begin position="7"/>
        <end position="290"/>
    </location>
</feature>
<dbReference type="AlphaFoldDB" id="A0AAE5WTS8"/>
<name>A0AAE5WTS8_9HYPH</name>
<reference evidence="8 9" key="1">
    <citation type="submission" date="2019-01" db="EMBL/GenBank/DDBJ databases">
        <title>Genomic insights into the origins and evolution of symbiotic genes in the Phaseolus vulgaris microsymbionts.</title>
        <authorList>
            <person name="Tong W."/>
        </authorList>
    </citation>
    <scope>NUCLEOTIDE SEQUENCE [LARGE SCALE GENOMIC DNA]</scope>
    <source>
        <strain evidence="8 9">FH23</strain>
        <plasmid evidence="9">prapfh23c</plasmid>
    </source>
</reference>
<dbReference type="GO" id="GO:0052856">
    <property type="term" value="F:NAD(P)HX epimerase activity"/>
    <property type="evidence" value="ECO:0007669"/>
    <property type="project" value="TreeGrafter"/>
</dbReference>
<organism evidence="8 9">
    <name type="scientific">Rhizobium acidisoli</name>
    <dbReference type="NCBI Taxonomy" id="1538158"/>
    <lineage>
        <taxon>Bacteria</taxon>
        <taxon>Pseudomonadati</taxon>
        <taxon>Pseudomonadota</taxon>
        <taxon>Alphaproteobacteria</taxon>
        <taxon>Hyphomicrobiales</taxon>
        <taxon>Rhizobiaceae</taxon>
        <taxon>Rhizobium/Agrobacterium group</taxon>
        <taxon>Rhizobium</taxon>
    </lineage>
</organism>
<feature type="binding site" evidence="6">
    <location>
        <begin position="202"/>
        <end position="206"/>
    </location>
    <ligand>
        <name>AMP</name>
        <dbReference type="ChEBI" id="CHEBI:456215"/>
    </ligand>
</feature>
<accession>A0AAE5WTS8</accession>
<evidence type="ECO:0000256" key="1">
    <source>
        <dbReference type="ARBA" id="ARBA00022741"/>
    </source>
</evidence>
<dbReference type="CDD" id="cd01171">
    <property type="entry name" value="YXKO-related"/>
    <property type="match status" value="1"/>
</dbReference>
<dbReference type="SUPFAM" id="SSF53613">
    <property type="entry name" value="Ribokinase-like"/>
    <property type="match status" value="1"/>
</dbReference>
<dbReference type="PANTHER" id="PTHR12592:SF0">
    <property type="entry name" value="ATP-DEPENDENT (S)-NAD(P)H-HYDRATE DEHYDRATASE"/>
    <property type="match status" value="1"/>
</dbReference>
<keyword evidence="5 6" id="KW-0456">Lyase</keyword>
<keyword evidence="3 6" id="KW-0521">NADP</keyword>
<evidence type="ECO:0000256" key="6">
    <source>
        <dbReference type="HAMAP-Rule" id="MF_01965"/>
    </source>
</evidence>
<evidence type="ECO:0000313" key="8">
    <source>
        <dbReference type="EMBL" id="QAS82224.1"/>
    </source>
</evidence>
<dbReference type="InterPro" id="IPR000631">
    <property type="entry name" value="CARKD"/>
</dbReference>
<dbReference type="HAMAP" id="MF_01965">
    <property type="entry name" value="NADHX_dehydratase"/>
    <property type="match status" value="1"/>
</dbReference>
<keyword evidence="8" id="KW-0614">Plasmid</keyword>
<dbReference type="Pfam" id="PF01256">
    <property type="entry name" value="Carb_kinase"/>
    <property type="match status" value="1"/>
</dbReference>
<evidence type="ECO:0000259" key="7">
    <source>
        <dbReference type="PROSITE" id="PS51383"/>
    </source>
</evidence>
<keyword evidence="9" id="KW-1185">Reference proteome</keyword>
<comment type="similarity">
    <text evidence="6">Belongs to the NnrD/CARKD family.</text>
</comment>
<dbReference type="Gene3D" id="3.40.1190.20">
    <property type="match status" value="1"/>
</dbReference>
<evidence type="ECO:0000256" key="5">
    <source>
        <dbReference type="ARBA" id="ARBA00023239"/>
    </source>
</evidence>
<dbReference type="EC" id="4.2.1.136" evidence="6"/>
<feature type="binding site" evidence="6">
    <location>
        <position position="165"/>
    </location>
    <ligand>
        <name>(6S)-NADPHX</name>
        <dbReference type="ChEBI" id="CHEBI:64076"/>
    </ligand>
</feature>
<comment type="subunit">
    <text evidence="6">Homotetramer.</text>
</comment>
<feature type="binding site" evidence="6">
    <location>
        <position position="230"/>
    </location>
    <ligand>
        <name>AMP</name>
        <dbReference type="ChEBI" id="CHEBI:456215"/>
    </ligand>
</feature>
<keyword evidence="2 6" id="KW-0067">ATP-binding</keyword>
<feature type="binding site" evidence="6">
    <location>
        <position position="42"/>
    </location>
    <ligand>
        <name>(6S)-NADPHX</name>
        <dbReference type="ChEBI" id="CHEBI:64076"/>
    </ligand>
</feature>
<dbReference type="GO" id="GO:0052855">
    <property type="term" value="F:ADP-dependent NAD(P)H-hydrate dehydratase activity"/>
    <property type="evidence" value="ECO:0007669"/>
    <property type="project" value="UniProtKB-UniRule"/>
</dbReference>
<evidence type="ECO:0000256" key="3">
    <source>
        <dbReference type="ARBA" id="ARBA00022857"/>
    </source>
</evidence>
<feature type="binding site" evidence="6">
    <location>
        <position position="231"/>
    </location>
    <ligand>
        <name>(6S)-NADPHX</name>
        <dbReference type="ChEBI" id="CHEBI:64076"/>
    </ligand>
</feature>
<dbReference type="GO" id="GO:0046496">
    <property type="term" value="P:nicotinamide nucleotide metabolic process"/>
    <property type="evidence" value="ECO:0007669"/>
    <property type="project" value="UniProtKB-UniRule"/>
</dbReference>
<evidence type="ECO:0000256" key="4">
    <source>
        <dbReference type="ARBA" id="ARBA00023027"/>
    </source>
</evidence>
<dbReference type="Proteomes" id="UP000220927">
    <property type="component" value="Plasmid pRapFH23c"/>
</dbReference>
<comment type="catalytic activity">
    <reaction evidence="6">
        <text>(6S)-NADHX + ADP = AMP + phosphate + NADH + H(+)</text>
        <dbReference type="Rhea" id="RHEA:32223"/>
        <dbReference type="ChEBI" id="CHEBI:15378"/>
        <dbReference type="ChEBI" id="CHEBI:43474"/>
        <dbReference type="ChEBI" id="CHEBI:57945"/>
        <dbReference type="ChEBI" id="CHEBI:64074"/>
        <dbReference type="ChEBI" id="CHEBI:456215"/>
        <dbReference type="ChEBI" id="CHEBI:456216"/>
        <dbReference type="EC" id="4.2.1.136"/>
    </reaction>
</comment>
<dbReference type="EMBL" id="CP035001">
    <property type="protein sequence ID" value="QAS82224.1"/>
    <property type="molecule type" value="Genomic_DNA"/>
</dbReference>
<keyword evidence="1 6" id="KW-0547">Nucleotide-binding</keyword>
<comment type="function">
    <text evidence="6">Catalyzes the dehydration of the S-form of NAD(P)HX at the expense of ADP, which is converted to AMP. Together with NAD(P)HX epimerase, which catalyzes the epimerization of the S- and R-forms, the enzyme allows the repair of both epimers of NAD(P)HX, a damaged form of NAD(P)H that is a result of enzymatic or heat-dependent hydration.</text>
</comment>
<dbReference type="PROSITE" id="PS51383">
    <property type="entry name" value="YJEF_C_3"/>
    <property type="match status" value="1"/>
</dbReference>
<evidence type="ECO:0000313" key="9">
    <source>
        <dbReference type="Proteomes" id="UP000220927"/>
    </source>
</evidence>
<dbReference type="GO" id="GO:0005524">
    <property type="term" value="F:ATP binding"/>
    <property type="evidence" value="ECO:0007669"/>
    <property type="project" value="UniProtKB-KW"/>
</dbReference>
<gene>
    <name evidence="6" type="primary">nnrD</name>
    <name evidence="8" type="ORF">CO657_30815</name>
</gene>
<comment type="catalytic activity">
    <reaction evidence="6">
        <text>(6S)-NADPHX + ADP = AMP + phosphate + NADPH + H(+)</text>
        <dbReference type="Rhea" id="RHEA:32235"/>
        <dbReference type="ChEBI" id="CHEBI:15378"/>
        <dbReference type="ChEBI" id="CHEBI:43474"/>
        <dbReference type="ChEBI" id="CHEBI:57783"/>
        <dbReference type="ChEBI" id="CHEBI:64076"/>
        <dbReference type="ChEBI" id="CHEBI:456215"/>
        <dbReference type="ChEBI" id="CHEBI:456216"/>
        <dbReference type="EC" id="4.2.1.136"/>
    </reaction>
</comment>
<protein>
    <recommendedName>
        <fullName evidence="6">ADP-dependent (S)-NAD(P)H-hydrate dehydratase</fullName>
        <ecNumber evidence="6">4.2.1.136</ecNumber>
    </recommendedName>
    <alternativeName>
        <fullName evidence="6">ADP-dependent NAD(P)HX dehydratase</fullName>
    </alternativeName>
</protein>
<evidence type="ECO:0000256" key="2">
    <source>
        <dbReference type="ARBA" id="ARBA00022840"/>
    </source>
</evidence>
<proteinExistence type="inferred from homology"/>
<dbReference type="InterPro" id="IPR029056">
    <property type="entry name" value="Ribokinase-like"/>
</dbReference>
<geneLocation type="plasmid" evidence="9">
    <name>prapfh23c</name>
</geneLocation>
<keyword evidence="4 6" id="KW-0520">NAD</keyword>
<sequence length="291" mass="29881">MSMQIIDAQFLESLPLPQPAEGSKEERGRVCIIGGSREVPGAVLLAALGAMRAGAGKLQIVTVESRAGALAVAMPEALVIDVPETPAGGLLCSPVASMASRWDSAHALLVGPGMVEEADGHEILKSLLDRTGEAVIVVDAGALPRITELGESLHRRTGRVIITPHAGEMANLLGVDKAAVETDPTLAASRLTEEFGLIVIMKGSQTIITAPEGIWRYEGGGVGLATSGSGDVLAGLVAGLAARGAEPVAAAMWGVFLHGEAGSQLAMKVGPLGFLAREIPDLIPNLMSEQP</sequence>
<dbReference type="PANTHER" id="PTHR12592">
    <property type="entry name" value="ATP-DEPENDENT (S)-NAD(P)H-HYDRATE DEHYDRATASE FAMILY MEMBER"/>
    <property type="match status" value="1"/>
</dbReference>
<dbReference type="GO" id="GO:0110051">
    <property type="term" value="P:metabolite repair"/>
    <property type="evidence" value="ECO:0007669"/>
    <property type="project" value="TreeGrafter"/>
</dbReference>
<dbReference type="KEGG" id="rad:CO657_30815"/>
<feature type="binding site" evidence="6">
    <location>
        <position position="113"/>
    </location>
    <ligand>
        <name>(6S)-NADPHX</name>
        <dbReference type="ChEBI" id="CHEBI:64076"/>
    </ligand>
</feature>
<dbReference type="NCBIfam" id="TIGR00196">
    <property type="entry name" value="yjeF_cterm"/>
    <property type="match status" value="1"/>
</dbReference>